<dbReference type="InterPro" id="IPR011006">
    <property type="entry name" value="CheY-like_superfamily"/>
</dbReference>
<dbReference type="SMART" id="SM00448">
    <property type="entry name" value="REC"/>
    <property type="match status" value="1"/>
</dbReference>
<feature type="domain" description="Response regulatory" evidence="2">
    <location>
        <begin position="5"/>
        <end position="124"/>
    </location>
</feature>
<evidence type="ECO:0000259" key="2">
    <source>
        <dbReference type="PROSITE" id="PS50110"/>
    </source>
</evidence>
<dbReference type="Gene3D" id="3.40.50.2300">
    <property type="match status" value="1"/>
</dbReference>
<dbReference type="SUPFAM" id="SSF52172">
    <property type="entry name" value="CheY-like"/>
    <property type="match status" value="1"/>
</dbReference>
<accession>A0A654DEY2</accession>
<dbReference type="GO" id="GO:0003677">
    <property type="term" value="F:DNA binding"/>
    <property type="evidence" value="ECO:0007669"/>
    <property type="project" value="InterPro"/>
</dbReference>
<dbReference type="PANTHER" id="PTHR37299:SF1">
    <property type="entry name" value="STAGE 0 SPORULATION PROTEIN A HOMOLOG"/>
    <property type="match status" value="1"/>
</dbReference>
<evidence type="ECO:0000256" key="1">
    <source>
        <dbReference type="PROSITE-ProRule" id="PRU00169"/>
    </source>
</evidence>
<evidence type="ECO:0000259" key="3">
    <source>
        <dbReference type="PROSITE" id="PS50930"/>
    </source>
</evidence>
<dbReference type="RefSeq" id="WP_115048359.1">
    <property type="nucleotide sequence ID" value="NZ_CP068086.1"/>
</dbReference>
<dbReference type="PANTHER" id="PTHR37299">
    <property type="entry name" value="TRANSCRIPTIONAL REGULATOR-RELATED"/>
    <property type="match status" value="1"/>
</dbReference>
<protein>
    <submittedName>
        <fullName evidence="4">Sensory transduction protein lytR</fullName>
    </submittedName>
</protein>
<organism evidence="4 5">
    <name type="scientific">Sphingobacterium multivorum</name>
    <dbReference type="NCBI Taxonomy" id="28454"/>
    <lineage>
        <taxon>Bacteria</taxon>
        <taxon>Pseudomonadati</taxon>
        <taxon>Bacteroidota</taxon>
        <taxon>Sphingobacteriia</taxon>
        <taxon>Sphingobacteriales</taxon>
        <taxon>Sphingobacteriaceae</taxon>
        <taxon>Sphingobacterium</taxon>
    </lineage>
</organism>
<dbReference type="SMART" id="SM00850">
    <property type="entry name" value="LytTR"/>
    <property type="match status" value="1"/>
</dbReference>
<dbReference type="PROSITE" id="PS50930">
    <property type="entry name" value="HTH_LYTTR"/>
    <property type="match status" value="1"/>
</dbReference>
<name>A0A654DEY2_SPHMU</name>
<dbReference type="Proteomes" id="UP000432350">
    <property type="component" value="Unassembled WGS sequence"/>
</dbReference>
<evidence type="ECO:0000313" key="4">
    <source>
        <dbReference type="EMBL" id="VXD04519.1"/>
    </source>
</evidence>
<dbReference type="PROSITE" id="PS50110">
    <property type="entry name" value="RESPONSE_REGULATORY"/>
    <property type="match status" value="1"/>
</dbReference>
<dbReference type="Gene3D" id="2.40.50.1020">
    <property type="entry name" value="LytTr DNA-binding domain"/>
    <property type="match status" value="1"/>
</dbReference>
<dbReference type="InterPro" id="IPR046947">
    <property type="entry name" value="LytR-like"/>
</dbReference>
<proteinExistence type="predicted"/>
<dbReference type="InterPro" id="IPR001789">
    <property type="entry name" value="Sig_transdc_resp-reg_receiver"/>
</dbReference>
<reference evidence="4 5" key="1">
    <citation type="submission" date="2019-10" db="EMBL/GenBank/DDBJ databases">
        <authorList>
            <person name="Karimi E."/>
        </authorList>
    </citation>
    <scope>NUCLEOTIDE SEQUENCE [LARGE SCALE GENOMIC DNA]</scope>
    <source>
        <strain evidence="4 5">Sphingobacterium sp. 8BC</strain>
    </source>
</reference>
<dbReference type="InterPro" id="IPR007492">
    <property type="entry name" value="LytTR_DNA-bd_dom"/>
</dbReference>
<dbReference type="Pfam" id="PF00072">
    <property type="entry name" value="Response_reg"/>
    <property type="match status" value="1"/>
</dbReference>
<keyword evidence="1" id="KW-0597">Phosphoprotein</keyword>
<dbReference type="Pfam" id="PF04397">
    <property type="entry name" value="LytTR"/>
    <property type="match status" value="1"/>
</dbReference>
<dbReference type="AlphaFoldDB" id="A0A654DEY2"/>
<dbReference type="GO" id="GO:0000156">
    <property type="term" value="F:phosphorelay response regulator activity"/>
    <property type="evidence" value="ECO:0007669"/>
    <property type="project" value="InterPro"/>
</dbReference>
<evidence type="ECO:0000313" key="5">
    <source>
        <dbReference type="Proteomes" id="UP000432350"/>
    </source>
</evidence>
<gene>
    <name evidence="4" type="primary">lytR</name>
    <name evidence="4" type="ORF">SPHINGO8BC_60227</name>
</gene>
<feature type="domain" description="HTH LytTR-type" evidence="3">
    <location>
        <begin position="154"/>
        <end position="245"/>
    </location>
</feature>
<dbReference type="EMBL" id="CABWMV010000025">
    <property type="protein sequence ID" value="VXD04519.1"/>
    <property type="molecule type" value="Genomic_DNA"/>
</dbReference>
<feature type="modified residue" description="4-aspartylphosphate" evidence="1">
    <location>
        <position position="62"/>
    </location>
</feature>
<sequence length="247" mass="28835">MPKYSIVVVDDERSDANKVVEQILKLKDIHKIGDFEDVKVFENGKEALNYLMHHKVDILFLDIQMPEISGFELYKILPQPMRPALVFVTAYAEFALDSYKLDACDYLLKNVTFDAVFLALNKCLKRLGTPIMIAPAVQREYYVYEVKDSRCKRVLKYRDIIYIHSIDNYVEIVTRNERLICRITMEEIEENMPHADFVRIHRGYIVNFKFVKYIDGGKLWLAEGEKISLPISRSRRKNIAGMGKSIE</sequence>